<proteinExistence type="inferred from homology"/>
<dbReference type="Pfam" id="PF03171">
    <property type="entry name" value="2OG-FeII_Oxy"/>
    <property type="match status" value="1"/>
</dbReference>
<gene>
    <name evidence="8" type="ORF">D0Y65_017911</name>
</gene>
<organism evidence="8 9">
    <name type="scientific">Glycine soja</name>
    <name type="common">Wild soybean</name>
    <dbReference type="NCBI Taxonomy" id="3848"/>
    <lineage>
        <taxon>Eukaryota</taxon>
        <taxon>Viridiplantae</taxon>
        <taxon>Streptophyta</taxon>
        <taxon>Embryophyta</taxon>
        <taxon>Tracheophyta</taxon>
        <taxon>Spermatophyta</taxon>
        <taxon>Magnoliopsida</taxon>
        <taxon>eudicotyledons</taxon>
        <taxon>Gunneridae</taxon>
        <taxon>Pentapetalae</taxon>
        <taxon>rosids</taxon>
        <taxon>fabids</taxon>
        <taxon>Fabales</taxon>
        <taxon>Fabaceae</taxon>
        <taxon>Papilionoideae</taxon>
        <taxon>50 kb inversion clade</taxon>
        <taxon>NPAAA clade</taxon>
        <taxon>indigoferoid/millettioid clade</taxon>
        <taxon>Phaseoleae</taxon>
        <taxon>Glycine</taxon>
        <taxon>Glycine subgen. Soja</taxon>
    </lineage>
</organism>
<evidence type="ECO:0000256" key="6">
    <source>
        <dbReference type="SAM" id="MobiDB-lite"/>
    </source>
</evidence>
<evidence type="ECO:0000256" key="2">
    <source>
        <dbReference type="ARBA" id="ARBA00022723"/>
    </source>
</evidence>
<feature type="domain" description="Fe2OG dioxygenase" evidence="7">
    <location>
        <begin position="230"/>
        <end position="315"/>
    </location>
</feature>
<evidence type="ECO:0000256" key="5">
    <source>
        <dbReference type="RuleBase" id="RU003682"/>
    </source>
</evidence>
<keyword evidence="4 5" id="KW-0408">Iron</keyword>
<comment type="similarity">
    <text evidence="1 5">Belongs to the iron/ascorbate-dependent oxidoreductase family.</text>
</comment>
<reference evidence="8 9" key="1">
    <citation type="submission" date="2018-09" db="EMBL/GenBank/DDBJ databases">
        <title>A high-quality reference genome of wild soybean provides a powerful tool to mine soybean genomes.</title>
        <authorList>
            <person name="Xie M."/>
            <person name="Chung C.Y.L."/>
            <person name="Li M.-W."/>
            <person name="Wong F.-L."/>
            <person name="Chan T.-F."/>
            <person name="Lam H.-M."/>
        </authorList>
    </citation>
    <scope>NUCLEOTIDE SEQUENCE [LARGE SCALE GENOMIC DNA]</scope>
    <source>
        <strain evidence="9">cv. W05</strain>
        <tissue evidence="8">Hypocotyl of etiolated seedlings</tissue>
    </source>
</reference>
<name>A0A445JX08_GLYSO</name>
<feature type="region of interest" description="Disordered" evidence="6">
    <location>
        <begin position="24"/>
        <end position="68"/>
    </location>
</feature>
<feature type="compositionally biased region" description="Basic and acidic residues" evidence="6">
    <location>
        <begin position="49"/>
        <end position="68"/>
    </location>
</feature>
<dbReference type="InterPro" id="IPR044861">
    <property type="entry name" value="IPNS-like_FE2OG_OXY"/>
</dbReference>
<evidence type="ECO:0000313" key="8">
    <source>
        <dbReference type="EMBL" id="RZC03034.1"/>
    </source>
</evidence>
<dbReference type="GO" id="GO:0046872">
    <property type="term" value="F:metal ion binding"/>
    <property type="evidence" value="ECO:0007669"/>
    <property type="project" value="UniProtKB-KW"/>
</dbReference>
<dbReference type="SUPFAM" id="SSF51197">
    <property type="entry name" value="Clavaminate synthase-like"/>
    <property type="match status" value="1"/>
</dbReference>
<evidence type="ECO:0000256" key="1">
    <source>
        <dbReference type="ARBA" id="ARBA00008056"/>
    </source>
</evidence>
<evidence type="ECO:0000256" key="3">
    <source>
        <dbReference type="ARBA" id="ARBA00022896"/>
    </source>
</evidence>
<dbReference type="PROSITE" id="PS51471">
    <property type="entry name" value="FE2OG_OXY"/>
    <property type="match status" value="1"/>
</dbReference>
<dbReference type="InterPro" id="IPR050295">
    <property type="entry name" value="Plant_2OG-oxidoreductases"/>
</dbReference>
<evidence type="ECO:0000313" key="9">
    <source>
        <dbReference type="Proteomes" id="UP000289340"/>
    </source>
</evidence>
<dbReference type="Gene3D" id="2.60.120.330">
    <property type="entry name" value="B-lactam Antibiotic, Isopenicillin N Synthase, Chain"/>
    <property type="match status" value="1"/>
</dbReference>
<dbReference type="GO" id="GO:0031418">
    <property type="term" value="F:L-ascorbic acid binding"/>
    <property type="evidence" value="ECO:0007669"/>
    <property type="project" value="UniProtKB-KW"/>
</dbReference>
<dbReference type="Pfam" id="PF14226">
    <property type="entry name" value="DIOX_N"/>
    <property type="match status" value="1"/>
</dbReference>
<evidence type="ECO:0000259" key="7">
    <source>
        <dbReference type="PROSITE" id="PS51471"/>
    </source>
</evidence>
<dbReference type="EMBL" id="QZWG01000007">
    <property type="protein sequence ID" value="RZC03034.1"/>
    <property type="molecule type" value="Genomic_DNA"/>
</dbReference>
<comment type="caution">
    <text evidence="8">The sequence shown here is derived from an EMBL/GenBank/DDBJ whole genome shotgun (WGS) entry which is preliminary data.</text>
</comment>
<dbReference type="AlphaFoldDB" id="A0A445JX08"/>
<dbReference type="InterPro" id="IPR027443">
    <property type="entry name" value="IPNS-like_sf"/>
</dbReference>
<dbReference type="InterPro" id="IPR005123">
    <property type="entry name" value="Oxoglu/Fe-dep_dioxygenase_dom"/>
</dbReference>
<dbReference type="GO" id="GO:0051213">
    <property type="term" value="F:dioxygenase activity"/>
    <property type="evidence" value="ECO:0007669"/>
    <property type="project" value="UniProtKB-KW"/>
</dbReference>
<keyword evidence="2 5" id="KW-0479">Metal-binding</keyword>
<evidence type="ECO:0000256" key="4">
    <source>
        <dbReference type="ARBA" id="ARBA00023004"/>
    </source>
</evidence>
<protein>
    <submittedName>
        <fullName evidence="8">Putative 2-oxoglutarate-dependent dioxygenase isoform B</fullName>
    </submittedName>
</protein>
<dbReference type="Proteomes" id="UP000289340">
    <property type="component" value="Chromosome 7"/>
</dbReference>
<keyword evidence="8" id="KW-0223">Dioxygenase</keyword>
<keyword evidence="3" id="KW-0847">Vitamin C</keyword>
<accession>A0A445JX08</accession>
<dbReference type="PANTHER" id="PTHR47991">
    <property type="entry name" value="OXOGLUTARATE/IRON-DEPENDENT DIOXYGENASE"/>
    <property type="match status" value="1"/>
</dbReference>
<sequence>MSCQAWPEPIVRVQSLAESGLSSIPSRYIRPHSQRPSNTTSFPTPKPFQTDHHHGHDQKTSDHDHDHDHVNIPVIDLKHVFSEDPILREQVFGQVDQACREWGFFQVVNHGVSHELMKSSRELWREFFNQPLEMKEEYANSPTTYEGYGSRLGVQKGATLDWSDYFFLHYMPPSLRNQAKWPAFPESLRKVIAEYGEGVVKLGGRILKMMSINLGLKEDFLLNAFGGESEVGACLRVNFYPKCPQPDLTFGLSPHSDPGGMTILLPDDFVSGLQVRRGDEWITVKPVPNAFIINIGDQIQVLALSRFVKTSNPFY</sequence>
<keyword evidence="9" id="KW-1185">Reference proteome</keyword>
<feature type="compositionally biased region" description="Polar residues" evidence="6">
    <location>
        <begin position="34"/>
        <end position="43"/>
    </location>
</feature>
<dbReference type="InterPro" id="IPR026992">
    <property type="entry name" value="DIOX_N"/>
</dbReference>
<keyword evidence="5" id="KW-0560">Oxidoreductase</keyword>